<comment type="caution">
    <text evidence="1">The sequence shown here is derived from an EMBL/GenBank/DDBJ whole genome shotgun (WGS) entry which is preliminary data.</text>
</comment>
<dbReference type="RefSeq" id="WP_199389456.1">
    <property type="nucleotide sequence ID" value="NZ_JAEMHL010000005.1"/>
</dbReference>
<reference evidence="1 2" key="1">
    <citation type="submission" date="2020-12" db="EMBL/GenBank/DDBJ databases">
        <title>Geomonas sp. Red421, isolated from paddy soil.</title>
        <authorList>
            <person name="Xu Z."/>
            <person name="Zhang Z."/>
            <person name="Masuda Y."/>
            <person name="Itoh H."/>
            <person name="Senoo K."/>
        </authorList>
    </citation>
    <scope>NUCLEOTIDE SEQUENCE [LARGE SCALE GENOMIC DNA]</scope>
    <source>
        <strain evidence="1 2">Red421</strain>
    </source>
</reference>
<dbReference type="Proteomes" id="UP000614714">
    <property type="component" value="Unassembled WGS sequence"/>
</dbReference>
<evidence type="ECO:0000313" key="1">
    <source>
        <dbReference type="EMBL" id="MBJ6750976.1"/>
    </source>
</evidence>
<sequence length="274" mass="30372">MNLVKSYKEIVHEQIKNGAANAGKKYKNAIRPIYGSEENGKPVHIGTCVLVEIGGKRYLITAAHVVDESRLTSLYIGGTVGSKLLLIEGEFMCTTKPKGDRDLDHYDFAWLELSQQQLKQLEGVSFVAEVDIASQRTDSEKRAYVVMGYPNTKNKEVDFTNMSITPRFARYTATGKKKPKMYNKLKISGESHIVVEHKKRSVDSDGNITASIHPRGMSGGAFIDLGGLVSLEELAKQDVNPGLLAGIFIEKHREFNAMLSVRIEIIIDTIKANT</sequence>
<dbReference type="SUPFAM" id="SSF50494">
    <property type="entry name" value="Trypsin-like serine proteases"/>
    <property type="match status" value="1"/>
</dbReference>
<protein>
    <submittedName>
        <fullName evidence="1">Trypsin-like peptidase domain-containing protein</fullName>
    </submittedName>
</protein>
<name>A0ABS0YF92_9BACT</name>
<dbReference type="Pfam" id="PF13365">
    <property type="entry name" value="Trypsin_2"/>
    <property type="match status" value="1"/>
</dbReference>
<keyword evidence="2" id="KW-1185">Reference proteome</keyword>
<accession>A0ABS0YF92</accession>
<evidence type="ECO:0000313" key="2">
    <source>
        <dbReference type="Proteomes" id="UP000614714"/>
    </source>
</evidence>
<dbReference type="InterPro" id="IPR009003">
    <property type="entry name" value="Peptidase_S1_PA"/>
</dbReference>
<proteinExistence type="predicted"/>
<organism evidence="1 2">
    <name type="scientific">Geomonas anaerohicana</name>
    <dbReference type="NCBI Taxonomy" id="2798583"/>
    <lineage>
        <taxon>Bacteria</taxon>
        <taxon>Pseudomonadati</taxon>
        <taxon>Thermodesulfobacteriota</taxon>
        <taxon>Desulfuromonadia</taxon>
        <taxon>Geobacterales</taxon>
        <taxon>Geobacteraceae</taxon>
        <taxon>Geomonas</taxon>
    </lineage>
</organism>
<gene>
    <name evidence="1" type="ORF">JFN91_12200</name>
</gene>
<dbReference type="EMBL" id="JAEMHL010000005">
    <property type="protein sequence ID" value="MBJ6750976.1"/>
    <property type="molecule type" value="Genomic_DNA"/>
</dbReference>